<feature type="domain" description="Helicase/UvrB N-terminal" evidence="1">
    <location>
        <begin position="77"/>
        <end position="263"/>
    </location>
</feature>
<gene>
    <name evidence="3" type="ORF">QM480_24620</name>
</gene>
<dbReference type="SUPFAM" id="SSF52540">
    <property type="entry name" value="P-loop containing nucleoside triphosphate hydrolases"/>
    <property type="match status" value="1"/>
</dbReference>
<dbReference type="PANTHER" id="PTHR47396">
    <property type="entry name" value="TYPE I RESTRICTION ENZYME ECOKI R PROTEIN"/>
    <property type="match status" value="1"/>
</dbReference>
<evidence type="ECO:0000259" key="2">
    <source>
        <dbReference type="Pfam" id="PF19778"/>
    </source>
</evidence>
<accession>A0ABT6YVS4</accession>
<sequence>MKIQFEKNQQYQLDAIKAVIDILEGQDLNKTDFEFTIADEDRGSLQLTEKGVGNRLTVASEQILTNIKAVQELNEIEPSQQLEYLSFKGDGKDTVSTNFGNFSVEMETGTGKTYVYLRTIYELNKVYGFKKFVIVVPSVAIREGVIKNLQITFDHFQELYESIPASFEVYDSKKLVSLSNFARSNTIQILVINIDSFSKDSTDDKKGNIINQVRERGIKPIEHIQGTSPIVIVDEPQNMETDIRKKAIANLNPLFTLRYSATHTNSYNLIYKLDPVKAYDLGLVKQIEVHSVITENDNGGAFLSLDGFKLAKQSVSATLTILKQEKSGVGKKQVTAKTGDNLYQLSGGVEAYKNGYIINSIDSEEECIELANGAVIYKGEPQGGMNEDVQKEMIRATIENHLQKEKELNKKGIKVLSVFFLDKVSNYRTYKADGGHQLGQFAIWFEEILEQSLKNPKYKELYSYKVSDMHDGYFSQDKGKFKDSTEGRSTKADDEAFQLIMKDKERLLDMNTPLRFIFSHSALREGWDNPNVFQICTLNETKSEIKKRQEIGRGLRLCVNQEGARNTDRSINKLTVIANESYDSFAKSLQEEIEKDCGVKFEGRIKNARNRQKIELKKNWQFDEYFMDLWSRIKHKTEYKVNYDTQELIKNASEAVKQMPFTAKPKIQHVKTGVVFEKNKEGKLSEIGGEVKSSKERVIEGTRFEIPDFVGYIQSKTELTRKTVSQIILESGRLSEIFNNPQVFMDSVVKAIKSEFDKLKVNGIKYERIAGQSYEMTLFESGEIESYLENMIAVKKQEKTLYNYVLIDSLSSPEQKFAQECETRDDVLFYIKLPSWFVVKTPIGNYNPDWALIKQEEGEQKKVYFVAETKDPKAAQDKTLLRESERMKIRCGEKHFAEFSNEEVQYKVVGNLMDL</sequence>
<dbReference type="Pfam" id="PF04851">
    <property type="entry name" value="ResIII"/>
    <property type="match status" value="1"/>
</dbReference>
<dbReference type="Proteomes" id="UP001236569">
    <property type="component" value="Unassembled WGS sequence"/>
</dbReference>
<dbReference type="Gene3D" id="3.40.50.300">
    <property type="entry name" value="P-loop containing nucleotide triphosphate hydrolases"/>
    <property type="match status" value="2"/>
</dbReference>
<dbReference type="EMBL" id="JASHID010000036">
    <property type="protein sequence ID" value="MDI9867552.1"/>
    <property type="molecule type" value="Genomic_DNA"/>
</dbReference>
<feature type="domain" description="Type III restriction enzyme C-terminal endonuclease" evidence="2">
    <location>
        <begin position="798"/>
        <end position="910"/>
    </location>
</feature>
<keyword evidence="3" id="KW-0347">Helicase</keyword>
<proteinExistence type="predicted"/>
<dbReference type="Pfam" id="PF19778">
    <property type="entry name" value="RE_endonuc"/>
    <property type="match status" value="1"/>
</dbReference>
<reference evidence="3 4" key="1">
    <citation type="submission" date="2023-05" db="EMBL/GenBank/DDBJ databases">
        <title>Novel species of genus Flectobacillus isolated from stream in China.</title>
        <authorList>
            <person name="Lu H."/>
        </authorList>
    </citation>
    <scope>NUCLEOTIDE SEQUENCE [LARGE SCALE GENOMIC DNA]</scope>
    <source>
        <strain evidence="3 4">DC10W</strain>
    </source>
</reference>
<evidence type="ECO:0000259" key="1">
    <source>
        <dbReference type="Pfam" id="PF04851"/>
    </source>
</evidence>
<name>A0ABT6YVS4_9BACT</name>
<evidence type="ECO:0000313" key="4">
    <source>
        <dbReference type="Proteomes" id="UP001236569"/>
    </source>
</evidence>
<protein>
    <submittedName>
        <fullName evidence="3">DEAD/DEAH box helicase family protein</fullName>
    </submittedName>
</protein>
<keyword evidence="3" id="KW-0547">Nucleotide-binding</keyword>
<comment type="caution">
    <text evidence="3">The sequence shown here is derived from an EMBL/GenBank/DDBJ whole genome shotgun (WGS) entry which is preliminary data.</text>
</comment>
<organism evidence="3 4">
    <name type="scientific">Flectobacillus longus</name>
    <dbReference type="NCBI Taxonomy" id="2984207"/>
    <lineage>
        <taxon>Bacteria</taxon>
        <taxon>Pseudomonadati</taxon>
        <taxon>Bacteroidota</taxon>
        <taxon>Cytophagia</taxon>
        <taxon>Cytophagales</taxon>
        <taxon>Flectobacillaceae</taxon>
        <taxon>Flectobacillus</taxon>
    </lineage>
</organism>
<evidence type="ECO:0000313" key="3">
    <source>
        <dbReference type="EMBL" id="MDI9867552.1"/>
    </source>
</evidence>
<dbReference type="InterPro" id="IPR050742">
    <property type="entry name" value="Helicase_Restrict-Modif_Enz"/>
</dbReference>
<dbReference type="InterPro" id="IPR045572">
    <property type="entry name" value="RE_endonuc_C"/>
</dbReference>
<dbReference type="PANTHER" id="PTHR47396:SF1">
    <property type="entry name" value="ATP-DEPENDENT HELICASE IRC3-RELATED"/>
    <property type="match status" value="1"/>
</dbReference>
<dbReference type="InterPro" id="IPR027417">
    <property type="entry name" value="P-loop_NTPase"/>
</dbReference>
<keyword evidence="3" id="KW-0378">Hydrolase</keyword>
<dbReference type="GO" id="GO:0004386">
    <property type="term" value="F:helicase activity"/>
    <property type="evidence" value="ECO:0007669"/>
    <property type="project" value="UniProtKB-KW"/>
</dbReference>
<keyword evidence="3" id="KW-0067">ATP-binding</keyword>
<dbReference type="RefSeq" id="WP_283372178.1">
    <property type="nucleotide sequence ID" value="NZ_JASHID010000036.1"/>
</dbReference>
<dbReference type="InterPro" id="IPR006935">
    <property type="entry name" value="Helicase/UvrB_N"/>
</dbReference>
<keyword evidence="4" id="KW-1185">Reference proteome</keyword>